<sequence length="146" mass="16843">MNFTDREIVSLFFNVARLSRNIPGTKGNDLLPFIGQYRCLLLLENSGPINQKGLADALQIRPASLGELLIKLEEKGLIRRTPSEKDRRSLIVSLTDSGKEQLRGFHRQREQAYCDMLTALSAEEKEQFYQILSKIQDYYLQKEQHD</sequence>
<dbReference type="GO" id="GO:0003677">
    <property type="term" value="F:DNA binding"/>
    <property type="evidence" value="ECO:0007669"/>
    <property type="project" value="UniProtKB-KW"/>
</dbReference>
<evidence type="ECO:0000313" key="6">
    <source>
        <dbReference type="Proteomes" id="UP000602647"/>
    </source>
</evidence>
<dbReference type="AlphaFoldDB" id="A0A923NL08"/>
<dbReference type="PANTHER" id="PTHR33164:SF43">
    <property type="entry name" value="HTH-TYPE TRANSCRIPTIONAL REPRESSOR YETL"/>
    <property type="match status" value="1"/>
</dbReference>
<gene>
    <name evidence="5" type="ORF">H9L42_14670</name>
</gene>
<dbReference type="EMBL" id="JACRYT010000025">
    <property type="protein sequence ID" value="MBC6681063.1"/>
    <property type="molecule type" value="Genomic_DNA"/>
</dbReference>
<comment type="caution">
    <text evidence="5">The sequence shown here is derived from an EMBL/GenBank/DDBJ whole genome shotgun (WGS) entry which is preliminary data.</text>
</comment>
<evidence type="ECO:0000256" key="2">
    <source>
        <dbReference type="ARBA" id="ARBA00023125"/>
    </source>
</evidence>
<dbReference type="PROSITE" id="PS01117">
    <property type="entry name" value="HTH_MARR_1"/>
    <property type="match status" value="1"/>
</dbReference>
<dbReference type="GO" id="GO:0003700">
    <property type="term" value="F:DNA-binding transcription factor activity"/>
    <property type="evidence" value="ECO:0007669"/>
    <property type="project" value="InterPro"/>
</dbReference>
<dbReference type="InterPro" id="IPR036388">
    <property type="entry name" value="WH-like_DNA-bd_sf"/>
</dbReference>
<keyword evidence="1" id="KW-0805">Transcription regulation</keyword>
<accession>A0A923NL08</accession>
<feature type="domain" description="HTH marR-type" evidence="4">
    <location>
        <begin position="5"/>
        <end position="137"/>
    </location>
</feature>
<organism evidence="5 6">
    <name type="scientific">Zhenpiania hominis</name>
    <dbReference type="NCBI Taxonomy" id="2763644"/>
    <lineage>
        <taxon>Bacteria</taxon>
        <taxon>Bacillati</taxon>
        <taxon>Bacillota</taxon>
        <taxon>Clostridia</taxon>
        <taxon>Peptostreptococcales</taxon>
        <taxon>Anaerovoracaceae</taxon>
        <taxon>Zhenpiania</taxon>
    </lineage>
</organism>
<proteinExistence type="predicted"/>
<reference evidence="5" key="1">
    <citation type="submission" date="2020-08" db="EMBL/GenBank/DDBJ databases">
        <title>Genome public.</title>
        <authorList>
            <person name="Liu C."/>
            <person name="Sun Q."/>
        </authorList>
    </citation>
    <scope>NUCLEOTIDE SEQUENCE</scope>
    <source>
        <strain evidence="5">BX12</strain>
    </source>
</reference>
<dbReference type="InterPro" id="IPR039422">
    <property type="entry name" value="MarR/SlyA-like"/>
</dbReference>
<dbReference type="GO" id="GO:0006950">
    <property type="term" value="P:response to stress"/>
    <property type="evidence" value="ECO:0007669"/>
    <property type="project" value="TreeGrafter"/>
</dbReference>
<dbReference type="Pfam" id="PF01047">
    <property type="entry name" value="MarR"/>
    <property type="match status" value="1"/>
</dbReference>
<name>A0A923NL08_9FIRM</name>
<dbReference type="SUPFAM" id="SSF46785">
    <property type="entry name" value="Winged helix' DNA-binding domain"/>
    <property type="match status" value="1"/>
</dbReference>
<keyword evidence="6" id="KW-1185">Reference proteome</keyword>
<evidence type="ECO:0000256" key="1">
    <source>
        <dbReference type="ARBA" id="ARBA00023015"/>
    </source>
</evidence>
<evidence type="ECO:0000313" key="5">
    <source>
        <dbReference type="EMBL" id="MBC6681063.1"/>
    </source>
</evidence>
<dbReference type="InterPro" id="IPR000835">
    <property type="entry name" value="HTH_MarR-typ"/>
</dbReference>
<dbReference type="InterPro" id="IPR036390">
    <property type="entry name" value="WH_DNA-bd_sf"/>
</dbReference>
<dbReference type="PRINTS" id="PR00598">
    <property type="entry name" value="HTHMARR"/>
</dbReference>
<evidence type="ECO:0000256" key="3">
    <source>
        <dbReference type="ARBA" id="ARBA00023163"/>
    </source>
</evidence>
<protein>
    <submittedName>
        <fullName evidence="5">MarR family transcriptional regulator</fullName>
    </submittedName>
</protein>
<keyword evidence="3" id="KW-0804">Transcription</keyword>
<dbReference type="Gene3D" id="1.10.10.10">
    <property type="entry name" value="Winged helix-like DNA-binding domain superfamily/Winged helix DNA-binding domain"/>
    <property type="match status" value="1"/>
</dbReference>
<dbReference type="SMART" id="SM00347">
    <property type="entry name" value="HTH_MARR"/>
    <property type="match status" value="1"/>
</dbReference>
<dbReference type="Proteomes" id="UP000602647">
    <property type="component" value="Unassembled WGS sequence"/>
</dbReference>
<dbReference type="PROSITE" id="PS50995">
    <property type="entry name" value="HTH_MARR_2"/>
    <property type="match status" value="1"/>
</dbReference>
<keyword evidence="2" id="KW-0238">DNA-binding</keyword>
<dbReference type="PANTHER" id="PTHR33164">
    <property type="entry name" value="TRANSCRIPTIONAL REGULATOR, MARR FAMILY"/>
    <property type="match status" value="1"/>
</dbReference>
<dbReference type="RefSeq" id="WP_187304161.1">
    <property type="nucleotide sequence ID" value="NZ_JACRYT010000025.1"/>
</dbReference>
<dbReference type="InterPro" id="IPR023187">
    <property type="entry name" value="Tscrpt_reg_MarR-type_CS"/>
</dbReference>
<evidence type="ECO:0000259" key="4">
    <source>
        <dbReference type="PROSITE" id="PS50995"/>
    </source>
</evidence>